<dbReference type="Gene3D" id="2.20.110.10">
    <property type="entry name" value="Histone H3 K4-specific methyltransferase SET7/9 N-terminal domain"/>
    <property type="match status" value="2"/>
</dbReference>
<dbReference type="Proteomes" id="UP001461498">
    <property type="component" value="Unassembled WGS sequence"/>
</dbReference>
<protein>
    <recommendedName>
        <fullName evidence="4">MORN repeat-containing protein 3</fullName>
    </recommendedName>
</protein>
<name>A0AAW1D344_9HEMI</name>
<evidence type="ECO:0000256" key="4">
    <source>
        <dbReference type="ARBA" id="ARBA00039854"/>
    </source>
</evidence>
<keyword evidence="2" id="KW-0677">Repeat</keyword>
<comment type="function">
    <text evidence="5">Assembles a suppression complex (suppresome) by tethering SIRT1 and MDM2 to regulate composite modifications of p53/TP53. Confers both deacetylation-mediated functional inactivation, by SIRT1, and ubiquitination-dependent degradation, by MDM2, of p53/TP53, promoting a proliferative and cell survival behaviors. May play a role in the regulation of spermatogenesis.</text>
</comment>
<evidence type="ECO:0000256" key="1">
    <source>
        <dbReference type="ARBA" id="ARBA00004218"/>
    </source>
</evidence>
<dbReference type="GO" id="GO:0001669">
    <property type="term" value="C:acrosomal vesicle"/>
    <property type="evidence" value="ECO:0007669"/>
    <property type="project" value="UniProtKB-SubCell"/>
</dbReference>
<dbReference type="PANTHER" id="PTHR46511:SF1">
    <property type="entry name" value="MORN REPEAT-CONTAINING PROTEIN 3"/>
    <property type="match status" value="1"/>
</dbReference>
<sequence>MSCRGRKLDINQYKISRIALIEKSAQRNGPRKAIYSPDGSFYKGQWENDLKQGAGTQGTPLYRYVGYWKNNKRHGNGICTMLNEETGHDILYDGEWRNGKPWGFGIRKYTDGGYYRGDWKNGQRQGTGQMWYPNDDYYAGTWSNGQRDGYGIFVYSNGNRYEGQWEDDMKQGKGKLFNFNKGLVLNGLWDKGLFKCGEVRNIAFRQAAINPTAYPIPVVSNFSSIPCCFVNNKIYYWIKISRYTDSNYLELVIRKG</sequence>
<comment type="caution">
    <text evidence="6">The sequence shown here is derived from an EMBL/GenBank/DDBJ whole genome shotgun (WGS) entry which is preliminary data.</text>
</comment>
<evidence type="ECO:0000256" key="5">
    <source>
        <dbReference type="ARBA" id="ARBA00045851"/>
    </source>
</evidence>
<dbReference type="EMBL" id="JAPXFL010000007">
    <property type="protein sequence ID" value="KAK9504359.1"/>
    <property type="molecule type" value="Genomic_DNA"/>
</dbReference>
<dbReference type="AlphaFoldDB" id="A0AAW1D344"/>
<evidence type="ECO:0000256" key="2">
    <source>
        <dbReference type="ARBA" id="ARBA00022737"/>
    </source>
</evidence>
<evidence type="ECO:0000313" key="6">
    <source>
        <dbReference type="EMBL" id="KAK9504359.1"/>
    </source>
</evidence>
<reference evidence="6 7" key="1">
    <citation type="submission" date="2022-12" db="EMBL/GenBank/DDBJ databases">
        <title>Chromosome-level genome assembly of true bugs.</title>
        <authorList>
            <person name="Ma L."/>
            <person name="Li H."/>
        </authorList>
    </citation>
    <scope>NUCLEOTIDE SEQUENCE [LARGE SCALE GENOMIC DNA]</scope>
    <source>
        <strain evidence="6">Lab_2022b</strain>
    </source>
</reference>
<accession>A0AAW1D344</accession>
<dbReference type="Pfam" id="PF02493">
    <property type="entry name" value="MORN"/>
    <property type="match status" value="6"/>
</dbReference>
<dbReference type="PANTHER" id="PTHR46511">
    <property type="entry name" value="MORN REPEAT-CONTAINING PROTEIN 3"/>
    <property type="match status" value="1"/>
</dbReference>
<keyword evidence="3" id="KW-0968">Cytoplasmic vesicle</keyword>
<comment type="subcellular location">
    <subcellularLocation>
        <location evidence="1">Cytoplasmic vesicle</location>
        <location evidence="1">Secretory vesicle</location>
        <location evidence="1">Acrosome</location>
    </subcellularLocation>
</comment>
<proteinExistence type="predicted"/>
<evidence type="ECO:0000256" key="3">
    <source>
        <dbReference type="ARBA" id="ARBA00023329"/>
    </source>
</evidence>
<dbReference type="SUPFAM" id="SSF82185">
    <property type="entry name" value="Histone H3 K4-specific methyltransferase SET7/9 N-terminal domain"/>
    <property type="match status" value="2"/>
</dbReference>
<dbReference type="InterPro" id="IPR003409">
    <property type="entry name" value="MORN"/>
</dbReference>
<dbReference type="InterPro" id="IPR052472">
    <property type="entry name" value="MORN3"/>
</dbReference>
<gene>
    <name evidence="6" type="ORF">O3M35_010710</name>
</gene>
<evidence type="ECO:0000313" key="7">
    <source>
        <dbReference type="Proteomes" id="UP001461498"/>
    </source>
</evidence>
<organism evidence="6 7">
    <name type="scientific">Rhynocoris fuscipes</name>
    <dbReference type="NCBI Taxonomy" id="488301"/>
    <lineage>
        <taxon>Eukaryota</taxon>
        <taxon>Metazoa</taxon>
        <taxon>Ecdysozoa</taxon>
        <taxon>Arthropoda</taxon>
        <taxon>Hexapoda</taxon>
        <taxon>Insecta</taxon>
        <taxon>Pterygota</taxon>
        <taxon>Neoptera</taxon>
        <taxon>Paraneoptera</taxon>
        <taxon>Hemiptera</taxon>
        <taxon>Heteroptera</taxon>
        <taxon>Panheteroptera</taxon>
        <taxon>Cimicomorpha</taxon>
        <taxon>Reduviidae</taxon>
        <taxon>Harpactorinae</taxon>
        <taxon>Harpactorini</taxon>
        <taxon>Rhynocoris</taxon>
    </lineage>
</organism>
<dbReference type="SMART" id="SM00698">
    <property type="entry name" value="MORN"/>
    <property type="match status" value="6"/>
</dbReference>
<keyword evidence="7" id="KW-1185">Reference proteome</keyword>